<dbReference type="Proteomes" id="UP000663848">
    <property type="component" value="Unassembled WGS sequence"/>
</dbReference>
<dbReference type="AlphaFoldDB" id="A0A821AK46"/>
<evidence type="ECO:0000313" key="2">
    <source>
        <dbReference type="Proteomes" id="UP000663848"/>
    </source>
</evidence>
<organism evidence="1 2">
    <name type="scientific">Rotaria socialis</name>
    <dbReference type="NCBI Taxonomy" id="392032"/>
    <lineage>
        <taxon>Eukaryota</taxon>
        <taxon>Metazoa</taxon>
        <taxon>Spiralia</taxon>
        <taxon>Gnathifera</taxon>
        <taxon>Rotifera</taxon>
        <taxon>Eurotatoria</taxon>
        <taxon>Bdelloidea</taxon>
        <taxon>Philodinida</taxon>
        <taxon>Philodinidae</taxon>
        <taxon>Rotaria</taxon>
    </lineage>
</organism>
<comment type="caution">
    <text evidence="1">The sequence shown here is derived from an EMBL/GenBank/DDBJ whole genome shotgun (WGS) entry which is preliminary data.</text>
</comment>
<reference evidence="1" key="1">
    <citation type="submission" date="2021-02" db="EMBL/GenBank/DDBJ databases">
        <authorList>
            <person name="Nowell W R."/>
        </authorList>
    </citation>
    <scope>NUCLEOTIDE SEQUENCE</scope>
</reference>
<name>A0A821AK46_9BILA</name>
<proteinExistence type="predicted"/>
<dbReference type="EMBL" id="CAJOBR010001075">
    <property type="protein sequence ID" value="CAF4575364.1"/>
    <property type="molecule type" value="Genomic_DNA"/>
</dbReference>
<gene>
    <name evidence="1" type="ORF">QYT958_LOCUS9914</name>
</gene>
<sequence length="629" mass="70283">MHGVYWDYEKYQRIIDQRSKPDLIFCGGSMISLILWDIVIVCTHTTDGQYQKLGSFTFSRGNRMISLKKSCNPMLSFNEDENEVKVWKRKPPELSTLQPHALDVSEASDGFSIAIVAGYHHLDTEKTLPAVYLVRSNPPNNMTLVDNYILYSDTQKIVRGPYVSTDQFDCVLSVSIHDSTQQAFVGVPQLPRSTSWLDDAGIQAGLLLSDTTTLPWSKSRIQVMNVSSNDTVYAYPNNRQTLEQWPSTPPTFLRLTKTYDYQLVVLTTDGVVVLIPSTDAGYYRTTDDISNPLKLPIACPLGTYKSVSGPTTPCKICPTMAKSYSTSTEYLVVLKVRLFILTLDCIAWSSDSFCPLASISDANKSAIQSKSQVYAYPTSSSMASFDDILMQNTFNLKTSTDANFACGTSLRNTQFSSALQLSATIKSNKETPIFDMLDTQKFTMIVNFLQAGYTCNDVTAQENIGSYSITLPQTNCIIKSDNAALTIIYRVPYHQMTIQLNLAGPYYIGGVLICLTGPSSAINDSSCLVQNLDYCQLYFTSNQTLGQTTEINFDLTKSINQTESLDYSGATNYSSIWILTSIHGSLNDYLVYLQRGAFLRYLYTQHTIMITFSETEFEFDVINKQEPIV</sequence>
<accession>A0A821AK46</accession>
<evidence type="ECO:0000313" key="1">
    <source>
        <dbReference type="EMBL" id="CAF4575364.1"/>
    </source>
</evidence>
<protein>
    <submittedName>
        <fullName evidence="1">Uncharacterized protein</fullName>
    </submittedName>
</protein>